<feature type="region of interest" description="Disordered" evidence="1">
    <location>
        <begin position="209"/>
        <end position="230"/>
    </location>
</feature>
<proteinExistence type="predicted"/>
<organism evidence="3 4">
    <name type="scientific">Trypanosoma cruzi marinkellei</name>
    <dbReference type="NCBI Taxonomy" id="85056"/>
    <lineage>
        <taxon>Eukaryota</taxon>
        <taxon>Discoba</taxon>
        <taxon>Euglenozoa</taxon>
        <taxon>Kinetoplastea</taxon>
        <taxon>Metakinetoplastina</taxon>
        <taxon>Trypanosomatida</taxon>
        <taxon>Trypanosomatidae</taxon>
        <taxon>Trypanosoma</taxon>
        <taxon>Schizotrypanum</taxon>
    </lineage>
</organism>
<sequence length="438" mass="49000">MLLFFSSLFFCVCVCLHNTCSRTMMDCRGNLVSGLREVDGPRLVKYFQGTLLSKRAVSDDGVVLADASKEGSVANRRRFSDGVGRRTAGDQPVLCAFIRQVLGGVEETMSEDGDIMLDLDSLRIVMKGDSTNDGGSDVRWGEHFSKRRPLHDSTTSFYTPRRYNFGPQRSRRNTIPFSPITSSVNIPLFEQREKENARDQLLHVTTPTEDMNKENVSSVPSRARQNESTARVGRDIASLWKCIRRGRSSLRVNLPLLQKERKMNVLEKGILHMKEKDTSVSSITEGNVGVSPVVGSNKISTATSGSSSFFCKSFQELEADSQLSAPRLKGQKLREAWSRDATLPARLHGVADIEGTGSVSLSRLLTVLREHRYLDWTEEEVKRTVAALANNRHTINETSESMIQEENSETFICIKEENETFYLNSGAFFSLLRALLVL</sequence>
<evidence type="ECO:0000313" key="3">
    <source>
        <dbReference type="EMBL" id="EKF38720.1"/>
    </source>
</evidence>
<dbReference type="EMBL" id="AHKC01005088">
    <property type="protein sequence ID" value="EKF38720.1"/>
    <property type="molecule type" value="Genomic_DNA"/>
</dbReference>
<comment type="caution">
    <text evidence="3">The sequence shown here is derived from an EMBL/GenBank/DDBJ whole genome shotgun (WGS) entry which is preliminary data.</text>
</comment>
<feature type="region of interest" description="Disordered" evidence="1">
    <location>
        <begin position="151"/>
        <end position="177"/>
    </location>
</feature>
<reference evidence="3 4" key="1">
    <citation type="journal article" date="2012" name="BMC Genomics">
        <title>Comparative genomic analysis of human infective Trypanosoma cruzi lineages with the bat-restricted subspecies T. cruzi marinkellei.</title>
        <authorList>
            <person name="Franzen O."/>
            <person name="Talavera-Lopez C."/>
            <person name="Ochaya S."/>
            <person name="Butler C.E."/>
            <person name="Messenger L.A."/>
            <person name="Lewis M.D."/>
            <person name="Llewellyn M.S."/>
            <person name="Marinkelle C.J."/>
            <person name="Tyler K.M."/>
            <person name="Miles M.A."/>
            <person name="Andersson B."/>
        </authorList>
    </citation>
    <scope>NUCLEOTIDE SEQUENCE [LARGE SCALE GENOMIC DNA]</scope>
    <source>
        <strain evidence="3 4">B7</strain>
    </source>
</reference>
<dbReference type="Proteomes" id="UP000007350">
    <property type="component" value="Unassembled WGS sequence"/>
</dbReference>
<evidence type="ECO:0000256" key="1">
    <source>
        <dbReference type="SAM" id="MobiDB-lite"/>
    </source>
</evidence>
<gene>
    <name evidence="3" type="ORF">MOQ_001069</name>
</gene>
<keyword evidence="2" id="KW-0732">Signal</keyword>
<dbReference type="OrthoDB" id="246181at2759"/>
<evidence type="ECO:0000313" key="4">
    <source>
        <dbReference type="Proteomes" id="UP000007350"/>
    </source>
</evidence>
<accession>K2NH75</accession>
<name>K2NH75_TRYCR</name>
<keyword evidence="4" id="KW-1185">Reference proteome</keyword>
<dbReference type="AlphaFoldDB" id="K2NH75"/>
<evidence type="ECO:0000256" key="2">
    <source>
        <dbReference type="SAM" id="SignalP"/>
    </source>
</evidence>
<feature type="chain" id="PRO_5003862110" evidence="2">
    <location>
        <begin position="22"/>
        <end position="438"/>
    </location>
</feature>
<feature type="signal peptide" evidence="2">
    <location>
        <begin position="1"/>
        <end position="21"/>
    </location>
</feature>
<protein>
    <submittedName>
        <fullName evidence="3">Uncharacterized protein</fullName>
    </submittedName>
</protein>
<feature type="compositionally biased region" description="Polar residues" evidence="1">
    <location>
        <begin position="209"/>
        <end position="220"/>
    </location>
</feature>